<dbReference type="EMBL" id="JACDXJ010000001">
    <property type="protein sequence ID" value="MBA1157747.1"/>
    <property type="molecule type" value="Genomic_DNA"/>
</dbReference>
<proteinExistence type="predicted"/>
<sequence length="113" mass="12928">MARLELGPNLEQLREQAEGAVDRHFEPVRQRMALYTRKTMEARRHLAGSPSAMLNKEAQRRRIKADDIARRVVALAEVDEATEDDRIALKLKLRKALTAEKIRKILSQNGITL</sequence>
<reference evidence="1 2" key="1">
    <citation type="submission" date="2020-07" db="EMBL/GenBank/DDBJ databases">
        <title>Draft genome and description of Microvirga mediterraneensis Marseille-Q2068 sp. nov.</title>
        <authorList>
            <person name="Boxberger M."/>
        </authorList>
    </citation>
    <scope>NUCLEOTIDE SEQUENCE [LARGE SCALE GENOMIC DNA]</scope>
    <source>
        <strain evidence="1 2">Marseille-Q2068</strain>
    </source>
</reference>
<accession>A0A838BQD3</accession>
<dbReference type="Proteomes" id="UP000572984">
    <property type="component" value="Unassembled WGS sequence"/>
</dbReference>
<dbReference type="AlphaFoldDB" id="A0A838BQD3"/>
<protein>
    <submittedName>
        <fullName evidence="1">Uncharacterized protein</fullName>
    </submittedName>
</protein>
<evidence type="ECO:0000313" key="2">
    <source>
        <dbReference type="Proteomes" id="UP000572984"/>
    </source>
</evidence>
<dbReference type="RefSeq" id="WP_181053198.1">
    <property type="nucleotide sequence ID" value="NZ_JACDXJ010000001.1"/>
</dbReference>
<gene>
    <name evidence="1" type="ORF">H0S73_16675</name>
</gene>
<keyword evidence="2" id="KW-1185">Reference proteome</keyword>
<name>A0A838BQD3_9HYPH</name>
<evidence type="ECO:0000313" key="1">
    <source>
        <dbReference type="EMBL" id="MBA1157747.1"/>
    </source>
</evidence>
<comment type="caution">
    <text evidence="1">The sequence shown here is derived from an EMBL/GenBank/DDBJ whole genome shotgun (WGS) entry which is preliminary data.</text>
</comment>
<organism evidence="1 2">
    <name type="scientific">Microvirga mediterraneensis</name>
    <dbReference type="NCBI Taxonomy" id="2754695"/>
    <lineage>
        <taxon>Bacteria</taxon>
        <taxon>Pseudomonadati</taxon>
        <taxon>Pseudomonadota</taxon>
        <taxon>Alphaproteobacteria</taxon>
        <taxon>Hyphomicrobiales</taxon>
        <taxon>Methylobacteriaceae</taxon>
        <taxon>Microvirga</taxon>
    </lineage>
</organism>